<dbReference type="EMBL" id="BAAAFD010000004">
    <property type="protein sequence ID" value="GAA0856300.1"/>
    <property type="molecule type" value="Genomic_DNA"/>
</dbReference>
<dbReference type="Gene3D" id="3.40.50.300">
    <property type="entry name" value="P-loop containing nucleotide triphosphate hydrolases"/>
    <property type="match status" value="1"/>
</dbReference>
<organism evidence="3 4">
    <name type="scientific">Aliiglaciecola litoralis</name>
    <dbReference type="NCBI Taxonomy" id="582857"/>
    <lineage>
        <taxon>Bacteria</taxon>
        <taxon>Pseudomonadati</taxon>
        <taxon>Pseudomonadota</taxon>
        <taxon>Gammaproteobacteria</taxon>
        <taxon>Alteromonadales</taxon>
        <taxon>Alteromonadaceae</taxon>
        <taxon>Aliiglaciecola</taxon>
    </lineage>
</organism>
<evidence type="ECO:0000259" key="1">
    <source>
        <dbReference type="Pfam" id="PF08378"/>
    </source>
</evidence>
<feature type="domain" description="NERD" evidence="1">
    <location>
        <begin position="15"/>
        <end position="125"/>
    </location>
</feature>
<dbReference type="Pfam" id="PF08378">
    <property type="entry name" value="NERD"/>
    <property type="match status" value="1"/>
</dbReference>
<proteinExistence type="predicted"/>
<evidence type="ECO:0000313" key="4">
    <source>
        <dbReference type="Proteomes" id="UP001500359"/>
    </source>
</evidence>
<dbReference type="SUPFAM" id="SSF52540">
    <property type="entry name" value="P-loop containing nucleoside triphosphate hydrolases"/>
    <property type="match status" value="1"/>
</dbReference>
<dbReference type="InterPro" id="IPR011528">
    <property type="entry name" value="NERD"/>
</dbReference>
<gene>
    <name evidence="3" type="ORF">GCM10009114_17660</name>
</gene>
<comment type="caution">
    <text evidence="3">The sequence shown here is derived from an EMBL/GenBank/DDBJ whole genome shotgun (WGS) entry which is preliminary data.</text>
</comment>
<evidence type="ECO:0000259" key="2">
    <source>
        <dbReference type="Pfam" id="PF09848"/>
    </source>
</evidence>
<dbReference type="Proteomes" id="UP001500359">
    <property type="component" value="Unassembled WGS sequence"/>
</dbReference>
<dbReference type="RefSeq" id="WP_343858874.1">
    <property type="nucleotide sequence ID" value="NZ_BAAAFD010000004.1"/>
</dbReference>
<sequence>MRIIPQNYSENTPPGEKDVFNLFSQSNSNWVVFHSIDIAPFTGQQYRIRRREIDFIAIIPEVGILCIEVKSHNYISFDGGGWRPDSIKSSPFSQSSGASAAFFKALMNYWPEAKKIPVVSCCIFPNAIFELTPNIQVNNCELMDSRAFRSLKHADEFTHQLKAMAIQSISNASNISTMSKPLNGKEISKIVKLCQPFSTVKQTPREEIEFRDSKNESLLIEQQRVVFQLFKLNSKVLVNGGAGTGKTLISIMVAEELSRRNLKVGVFCFNKLVGDWLKMRLDNHKNFVVGSINSALISHCKISLPKIPDQTFWLNVPLKIASYFQNQPSEKFDVLIVDEAQDILGNDNWLNCLEHSVEGGLKGGKYLFLGDFENQLLFNKLNLQINLELLEIEYSLTKWLLSENCRNYEEVGENAIRLAGMEESPYSNYLKKHKPSISLYEIKTFAEPIEQIDEINLIVKGFLNEGYMPSEITLMSFKPLKQSTIKVGDRLGSIGVRRNAIGSEDLVLESIYTYKGMENKIIIYFDVEVSNTEICRDLMYTGITRATEAVRLFVNERSKQILVNWLMS</sequence>
<feature type="domain" description="Schlafen group 3-like DNA/RNA helicase" evidence="2">
    <location>
        <begin position="236"/>
        <end position="344"/>
    </location>
</feature>
<dbReference type="InterPro" id="IPR018647">
    <property type="entry name" value="SLFN_3-like_DNA/RNA_helicase"/>
</dbReference>
<dbReference type="InterPro" id="IPR027417">
    <property type="entry name" value="P-loop_NTPase"/>
</dbReference>
<keyword evidence="3" id="KW-0067">ATP-binding</keyword>
<accession>A0ABN1LIC6</accession>
<keyword evidence="3" id="KW-0547">Nucleotide-binding</keyword>
<name>A0ABN1LIC6_9ALTE</name>
<keyword evidence="4" id="KW-1185">Reference proteome</keyword>
<evidence type="ECO:0000313" key="3">
    <source>
        <dbReference type="EMBL" id="GAA0856300.1"/>
    </source>
</evidence>
<protein>
    <submittedName>
        <fullName evidence="3">ATP-binding domain-containing protein</fullName>
    </submittedName>
</protein>
<reference evidence="3 4" key="1">
    <citation type="journal article" date="2019" name="Int. J. Syst. Evol. Microbiol.">
        <title>The Global Catalogue of Microorganisms (GCM) 10K type strain sequencing project: providing services to taxonomists for standard genome sequencing and annotation.</title>
        <authorList>
            <consortium name="The Broad Institute Genomics Platform"/>
            <consortium name="The Broad Institute Genome Sequencing Center for Infectious Disease"/>
            <person name="Wu L."/>
            <person name="Ma J."/>
        </authorList>
    </citation>
    <scope>NUCLEOTIDE SEQUENCE [LARGE SCALE GENOMIC DNA]</scope>
    <source>
        <strain evidence="3 4">JCM 15896</strain>
    </source>
</reference>
<dbReference type="GO" id="GO:0005524">
    <property type="term" value="F:ATP binding"/>
    <property type="evidence" value="ECO:0007669"/>
    <property type="project" value="UniProtKB-KW"/>
</dbReference>
<dbReference type="Pfam" id="PF09848">
    <property type="entry name" value="SLFN-g3_helicase"/>
    <property type="match status" value="1"/>
</dbReference>